<proteinExistence type="predicted"/>
<dbReference type="AlphaFoldDB" id="A0A834WP46"/>
<organism evidence="1 2">
    <name type="scientific">Senna tora</name>
    <dbReference type="NCBI Taxonomy" id="362788"/>
    <lineage>
        <taxon>Eukaryota</taxon>
        <taxon>Viridiplantae</taxon>
        <taxon>Streptophyta</taxon>
        <taxon>Embryophyta</taxon>
        <taxon>Tracheophyta</taxon>
        <taxon>Spermatophyta</taxon>
        <taxon>Magnoliopsida</taxon>
        <taxon>eudicotyledons</taxon>
        <taxon>Gunneridae</taxon>
        <taxon>Pentapetalae</taxon>
        <taxon>rosids</taxon>
        <taxon>fabids</taxon>
        <taxon>Fabales</taxon>
        <taxon>Fabaceae</taxon>
        <taxon>Caesalpinioideae</taxon>
        <taxon>Cassia clade</taxon>
        <taxon>Senna</taxon>
    </lineage>
</organism>
<reference evidence="1" key="1">
    <citation type="submission" date="2020-09" db="EMBL/GenBank/DDBJ databases">
        <title>Genome-Enabled Discovery of Anthraquinone Biosynthesis in Senna tora.</title>
        <authorList>
            <person name="Kang S.-H."/>
            <person name="Pandey R.P."/>
            <person name="Lee C.-M."/>
            <person name="Sim J.-S."/>
            <person name="Jeong J.-T."/>
            <person name="Choi B.-S."/>
            <person name="Jung M."/>
            <person name="Ginzburg D."/>
            <person name="Zhao K."/>
            <person name="Won S.Y."/>
            <person name="Oh T.-J."/>
            <person name="Yu Y."/>
            <person name="Kim N.-H."/>
            <person name="Lee O.R."/>
            <person name="Lee T.-H."/>
            <person name="Bashyal P."/>
            <person name="Kim T.-S."/>
            <person name="Lee W.-H."/>
            <person name="Kawkins C."/>
            <person name="Kim C.-K."/>
            <person name="Kim J.S."/>
            <person name="Ahn B.O."/>
            <person name="Rhee S.Y."/>
            <person name="Sohng J.K."/>
        </authorList>
    </citation>
    <scope>NUCLEOTIDE SEQUENCE</scope>
    <source>
        <tissue evidence="1">Leaf</tissue>
    </source>
</reference>
<sequence>MCYAGLGFLGALGVLETVSALIGYKLDVDVLRIS</sequence>
<gene>
    <name evidence="1" type="ORF">G2W53_019332</name>
</gene>
<accession>A0A834WP46</accession>
<evidence type="ECO:0000313" key="1">
    <source>
        <dbReference type="EMBL" id="KAF7828168.1"/>
    </source>
</evidence>
<dbReference type="EMBL" id="JAAIUW010000006">
    <property type="protein sequence ID" value="KAF7828168.1"/>
    <property type="molecule type" value="Genomic_DNA"/>
</dbReference>
<dbReference type="Proteomes" id="UP000634136">
    <property type="component" value="Unassembled WGS sequence"/>
</dbReference>
<evidence type="ECO:0000313" key="2">
    <source>
        <dbReference type="Proteomes" id="UP000634136"/>
    </source>
</evidence>
<protein>
    <submittedName>
        <fullName evidence="1">Uncharacterized protein</fullName>
    </submittedName>
</protein>
<name>A0A834WP46_9FABA</name>
<comment type="caution">
    <text evidence="1">The sequence shown here is derived from an EMBL/GenBank/DDBJ whole genome shotgun (WGS) entry which is preliminary data.</text>
</comment>
<keyword evidence="2" id="KW-1185">Reference proteome</keyword>